<reference evidence="2 3" key="1">
    <citation type="submission" date="2024-10" db="EMBL/GenBank/DDBJ databases">
        <title>The Natural Products Discovery Center: Release of the First 8490 Sequenced Strains for Exploring Actinobacteria Biosynthetic Diversity.</title>
        <authorList>
            <person name="Kalkreuter E."/>
            <person name="Kautsar S.A."/>
            <person name="Yang D."/>
            <person name="Bader C.D."/>
            <person name="Teijaro C.N."/>
            <person name="Fluegel L."/>
            <person name="Davis C.M."/>
            <person name="Simpson J.R."/>
            <person name="Lauterbach L."/>
            <person name="Steele A.D."/>
            <person name="Gui C."/>
            <person name="Meng S."/>
            <person name="Li G."/>
            <person name="Viehrig K."/>
            <person name="Ye F."/>
            <person name="Su P."/>
            <person name="Kiefer A.F."/>
            <person name="Nichols A."/>
            <person name="Cepeda A.J."/>
            <person name="Yan W."/>
            <person name="Fan B."/>
            <person name="Jiang Y."/>
            <person name="Adhikari A."/>
            <person name="Zheng C.-J."/>
            <person name="Schuster L."/>
            <person name="Cowan T.M."/>
            <person name="Smanski M.J."/>
            <person name="Chevrette M.G."/>
            <person name="De Carvalho L.P.S."/>
            <person name="Shen B."/>
        </authorList>
    </citation>
    <scope>NUCLEOTIDE SEQUENCE [LARGE SCALE GENOMIC DNA]</scope>
    <source>
        <strain evidence="2 3">NPDC003029</strain>
    </source>
</reference>
<evidence type="ECO:0000313" key="3">
    <source>
        <dbReference type="Proteomes" id="UP001601976"/>
    </source>
</evidence>
<protein>
    <recommendedName>
        <fullName evidence="4">Secreted protein</fullName>
    </recommendedName>
</protein>
<evidence type="ECO:0000256" key="1">
    <source>
        <dbReference type="SAM" id="MobiDB-lite"/>
    </source>
</evidence>
<accession>A0ABW6RIL1</accession>
<comment type="caution">
    <text evidence="2">The sequence shown here is derived from an EMBL/GenBank/DDBJ whole genome shotgun (WGS) entry which is preliminary data.</text>
</comment>
<organism evidence="2 3">
    <name type="scientific">Streptomyces flavidovirens</name>
    <dbReference type="NCBI Taxonomy" id="67298"/>
    <lineage>
        <taxon>Bacteria</taxon>
        <taxon>Bacillati</taxon>
        <taxon>Actinomycetota</taxon>
        <taxon>Actinomycetes</taxon>
        <taxon>Kitasatosporales</taxon>
        <taxon>Streptomycetaceae</taxon>
        <taxon>Streptomyces</taxon>
    </lineage>
</organism>
<dbReference type="Proteomes" id="UP001601976">
    <property type="component" value="Unassembled WGS sequence"/>
</dbReference>
<sequence>MMKRALWQGLVAGATGAVVMTLGEKAEQRLTGRPDSHVPARTLERLTGMRERSRRQPVPLNWAMHFGQGALAGVLRSVMAQAGLRGPWSSAMFAVVRLTNDQILENVTGVGAPPQTWPRPELAVDLLHKTVYAFATGAVADALAARNGPGPGQRHAALRPGRRADVGPLRRNG</sequence>
<dbReference type="EMBL" id="JBIAPK010000006">
    <property type="protein sequence ID" value="MFF3341379.1"/>
    <property type="molecule type" value="Genomic_DNA"/>
</dbReference>
<evidence type="ECO:0008006" key="4">
    <source>
        <dbReference type="Google" id="ProtNLM"/>
    </source>
</evidence>
<gene>
    <name evidence="2" type="ORF">ACFYWW_22055</name>
</gene>
<evidence type="ECO:0000313" key="2">
    <source>
        <dbReference type="EMBL" id="MFF3341379.1"/>
    </source>
</evidence>
<dbReference type="RefSeq" id="WP_387896537.1">
    <property type="nucleotide sequence ID" value="NZ_JBIAPK010000006.1"/>
</dbReference>
<proteinExistence type="predicted"/>
<name>A0ABW6RIL1_9ACTN</name>
<keyword evidence="3" id="KW-1185">Reference proteome</keyword>
<feature type="region of interest" description="Disordered" evidence="1">
    <location>
        <begin position="147"/>
        <end position="173"/>
    </location>
</feature>